<dbReference type="NCBIfam" id="TIGR04387">
    <property type="entry name" value="capsid_maj_N4"/>
    <property type="match status" value="1"/>
</dbReference>
<comment type="caution">
    <text evidence="2">The sequence shown here is derived from an EMBL/GenBank/DDBJ whole genome shotgun (WGS) entry which is preliminary data.</text>
</comment>
<sequence>MVEQFAVKKTELGVSPGLVIHFMRYDNLGDASQLVEGVRMETHALTASQFSITVSEHGYAIAVSELLLNSSFDDVLASGSRLLGRNMAKYLDEQARDTLLQASSVLYGYDKFATTGNAITRISPYDKGAPSANRAGLTGNYRFTSALVKDMVETLATRNIPRLGDVYVSFVHPHQSRWLREDPTWIESSKYAQPGAFSLGEIGRIDDVIFIETTQVKKVANGNATTPADVFQSICIGDNAFGHAISLPVELRDGGVQDFGARRQGPQARRKGGDVMGLPSQRSLNGDLDSGLDDGRSRQLNPNWGGDATDDLDSLDHTWHALHGRDPVQGRRGSVHGY</sequence>
<dbReference type="Proteomes" id="UP001595839">
    <property type="component" value="Unassembled WGS sequence"/>
</dbReference>
<evidence type="ECO:0000256" key="1">
    <source>
        <dbReference type="SAM" id="MobiDB-lite"/>
    </source>
</evidence>
<gene>
    <name evidence="2" type="ORF">ACFPIH_47490</name>
</gene>
<reference evidence="3" key="1">
    <citation type="journal article" date="2019" name="Int. J. Syst. Evol. Microbiol.">
        <title>The Global Catalogue of Microorganisms (GCM) 10K type strain sequencing project: providing services to taxonomists for standard genome sequencing and annotation.</title>
        <authorList>
            <consortium name="The Broad Institute Genomics Platform"/>
            <consortium name="The Broad Institute Genome Sequencing Center for Infectious Disease"/>
            <person name="Wu L."/>
            <person name="Ma J."/>
        </authorList>
    </citation>
    <scope>NUCLEOTIDE SEQUENCE [LARGE SCALE GENOMIC DNA]</scope>
    <source>
        <strain evidence="3">CGMCC 4.7177</strain>
    </source>
</reference>
<organism evidence="2 3">
    <name type="scientific">Streptomyces vulcanius</name>
    <dbReference type="NCBI Taxonomy" id="1441876"/>
    <lineage>
        <taxon>Bacteria</taxon>
        <taxon>Bacillati</taxon>
        <taxon>Actinomycetota</taxon>
        <taxon>Actinomycetes</taxon>
        <taxon>Kitasatosporales</taxon>
        <taxon>Streptomycetaceae</taxon>
        <taxon>Streptomyces</taxon>
    </lineage>
</organism>
<evidence type="ECO:0000313" key="2">
    <source>
        <dbReference type="EMBL" id="MFC4507004.1"/>
    </source>
</evidence>
<evidence type="ECO:0000313" key="3">
    <source>
        <dbReference type="Proteomes" id="UP001595839"/>
    </source>
</evidence>
<keyword evidence="3" id="KW-1185">Reference proteome</keyword>
<name>A0ABV9B4D4_9ACTN</name>
<accession>A0ABV9B4D4</accession>
<proteinExistence type="predicted"/>
<dbReference type="Pfam" id="PF25209">
    <property type="entry name" value="Phage_capsid_4"/>
    <property type="match status" value="1"/>
</dbReference>
<feature type="region of interest" description="Disordered" evidence="1">
    <location>
        <begin position="257"/>
        <end position="309"/>
    </location>
</feature>
<protein>
    <submittedName>
        <fullName evidence="2">N4-gp56 family major capsid protein</fullName>
    </submittedName>
</protein>
<dbReference type="EMBL" id="JBHSFK010000050">
    <property type="protein sequence ID" value="MFC4507004.1"/>
    <property type="molecule type" value="Genomic_DNA"/>
</dbReference>
<dbReference type="RefSeq" id="WP_381177893.1">
    <property type="nucleotide sequence ID" value="NZ_JBHSFK010000050.1"/>
</dbReference>